<name>A0ABU0S4E1_9HYPH</name>
<dbReference type="SUPFAM" id="SSF56300">
    <property type="entry name" value="Metallo-dependent phosphatases"/>
    <property type="match status" value="1"/>
</dbReference>
<dbReference type="Pfam" id="PF00149">
    <property type="entry name" value="Metallophos"/>
    <property type="match status" value="1"/>
</dbReference>
<reference evidence="2 3" key="1">
    <citation type="submission" date="2023-07" db="EMBL/GenBank/DDBJ databases">
        <title>Comparative genomics of wheat-associated soil bacteria to identify genetic determinants of phenazine resistance.</title>
        <authorList>
            <person name="Mouncey N."/>
        </authorList>
    </citation>
    <scope>NUCLEOTIDE SEQUENCE [LARGE SCALE GENOMIC DNA]</scope>
    <source>
        <strain evidence="2 3">W4I11</strain>
    </source>
</reference>
<organism evidence="2 3">
    <name type="scientific">Phyllobacterium ifriqiyense</name>
    <dbReference type="NCBI Taxonomy" id="314238"/>
    <lineage>
        <taxon>Bacteria</taxon>
        <taxon>Pseudomonadati</taxon>
        <taxon>Pseudomonadota</taxon>
        <taxon>Alphaproteobacteria</taxon>
        <taxon>Hyphomicrobiales</taxon>
        <taxon>Phyllobacteriaceae</taxon>
        <taxon>Phyllobacterium</taxon>
    </lineage>
</organism>
<dbReference type="InterPro" id="IPR029052">
    <property type="entry name" value="Metallo-depent_PP-like"/>
</dbReference>
<dbReference type="EMBL" id="JAUSZT010000002">
    <property type="protein sequence ID" value="MDQ0995630.1"/>
    <property type="molecule type" value="Genomic_DNA"/>
</dbReference>
<dbReference type="InterPro" id="IPR004843">
    <property type="entry name" value="Calcineurin-like_PHP"/>
</dbReference>
<dbReference type="RefSeq" id="WP_307277195.1">
    <property type="nucleotide sequence ID" value="NZ_JAUSZT010000002.1"/>
</dbReference>
<proteinExistence type="predicted"/>
<protein>
    <submittedName>
        <fullName evidence="2">3',5'-cyclic AMP phosphodiesterase CpdA</fullName>
    </submittedName>
</protein>
<evidence type="ECO:0000259" key="1">
    <source>
        <dbReference type="Pfam" id="PF00149"/>
    </source>
</evidence>
<dbReference type="Proteomes" id="UP001237780">
    <property type="component" value="Unassembled WGS sequence"/>
</dbReference>
<gene>
    <name evidence="2" type="ORF">QFZ34_000807</name>
</gene>
<comment type="caution">
    <text evidence="2">The sequence shown here is derived from an EMBL/GenBank/DDBJ whole genome shotgun (WGS) entry which is preliminary data.</text>
</comment>
<sequence>MTSSKFARIAVIADAHFHDLYGDYDFEGIEVEGRRMIARRLTDTMRSTRVFNESYQVLRSALDKIVARGINLVVLLGDYSDDGQISTISALKKLLDSYSKDHGLVFVGTAGNHDIFGQNGRHHAKRFLNANGTYTTVASDSEFIDEDAEAMVFSDKMYCLGYPAGLQELPDLGFFSKTDAIHWETPFGRDTDWESRLYNACSADGKNEYQLMDASYLVEPVPNLWLLMIDANVFEPNNGDLSNAGSAAFIDSTNAGWNAMLVHKPFIVDWMKDVSARARLEGKTLLAFSHYPMIDMMDNTAADEKTLFGTTSSVRRTPSGKVADTVIEAGVSIHFSGHLHVNDTARVSNIKGTLTNIGVPSLVAFPPAFKILTIEDEMMNVETVSLCDVPIDNRINRQYRTEIAVTKKNVGSMLDASDYGEFLSAHVDQLVIHRYLKREWPPKLAQLARQLNLGDLFLLARSEKIMDWDEIIPTLKAERSCSNLVPETLGKMDSVPALDMIGDWYRLRMGSEMALDWISADRMAMYRLLIEAYKSDTSKDGEPKRMFATMFRMMAAYMSGLPSRNFSVSLQTGQVMRQ</sequence>
<feature type="domain" description="Calcineurin-like phosphoesterase" evidence="1">
    <location>
        <begin position="8"/>
        <end position="341"/>
    </location>
</feature>
<accession>A0ABU0S4E1</accession>
<evidence type="ECO:0000313" key="3">
    <source>
        <dbReference type="Proteomes" id="UP001237780"/>
    </source>
</evidence>
<keyword evidence="3" id="KW-1185">Reference proteome</keyword>
<dbReference type="Gene3D" id="3.60.21.10">
    <property type="match status" value="2"/>
</dbReference>
<evidence type="ECO:0000313" key="2">
    <source>
        <dbReference type="EMBL" id="MDQ0995630.1"/>
    </source>
</evidence>